<keyword evidence="2 5" id="KW-0548">Nucleotidyltransferase</keyword>
<dbReference type="InterPro" id="IPR029044">
    <property type="entry name" value="Nucleotide-diphossugar_trans"/>
</dbReference>
<dbReference type="SUPFAM" id="SSF53448">
    <property type="entry name" value="Nucleotide-diphospho-sugar transferases"/>
    <property type="match status" value="1"/>
</dbReference>
<comment type="caution">
    <text evidence="5">Lacks conserved residue(s) required for the propagation of feature annotation.</text>
</comment>
<evidence type="ECO:0000256" key="2">
    <source>
        <dbReference type="ARBA" id="ARBA00022695"/>
    </source>
</evidence>
<evidence type="ECO:0000256" key="3">
    <source>
        <dbReference type="ARBA" id="ARBA00022741"/>
    </source>
</evidence>
<comment type="caution">
    <text evidence="7">The sequence shown here is derived from an EMBL/GenBank/DDBJ whole genome shotgun (WGS) entry which is preliminary data.</text>
</comment>
<keyword evidence="1 5" id="KW-0808">Transferase</keyword>
<comment type="similarity">
    <text evidence="5">Belongs to the CofC family.</text>
</comment>
<dbReference type="Gene3D" id="3.90.550.10">
    <property type="entry name" value="Spore Coat Polysaccharide Biosynthesis Protein SpsA, Chain A"/>
    <property type="match status" value="1"/>
</dbReference>
<protein>
    <recommendedName>
        <fullName evidence="5">Phosphoenolpyruvate guanylyltransferase</fullName>
        <shortName evidence="5">PEP guanylyltransferase</shortName>
        <ecNumber evidence="5">2.7.7.105</ecNumber>
    </recommendedName>
</protein>
<dbReference type="EC" id="2.7.7.105" evidence="5"/>
<feature type="region of interest" description="Disordered" evidence="6">
    <location>
        <begin position="1"/>
        <end position="35"/>
    </location>
</feature>
<name>A0ABS7HSR8_9MICO</name>
<dbReference type="PANTHER" id="PTHR40392">
    <property type="entry name" value="2-PHOSPHO-L-LACTATE GUANYLYLTRANSFERASE"/>
    <property type="match status" value="1"/>
</dbReference>
<comment type="catalytic activity">
    <reaction evidence="5">
        <text>phosphoenolpyruvate + GTP + H(+) = enolpyruvoyl-2-diphospho-5'-guanosine + diphosphate</text>
        <dbReference type="Rhea" id="RHEA:30519"/>
        <dbReference type="ChEBI" id="CHEBI:15378"/>
        <dbReference type="ChEBI" id="CHEBI:33019"/>
        <dbReference type="ChEBI" id="CHEBI:37565"/>
        <dbReference type="ChEBI" id="CHEBI:58702"/>
        <dbReference type="ChEBI" id="CHEBI:143701"/>
        <dbReference type="EC" id="2.7.7.105"/>
    </reaction>
</comment>
<feature type="binding site" evidence="5">
    <location>
        <position position="193"/>
    </location>
    <ligand>
        <name>phosphoenolpyruvate</name>
        <dbReference type="ChEBI" id="CHEBI:58702"/>
    </ligand>
</feature>
<dbReference type="HAMAP" id="MF_02114">
    <property type="entry name" value="CofC"/>
    <property type="match status" value="1"/>
</dbReference>
<evidence type="ECO:0000313" key="7">
    <source>
        <dbReference type="EMBL" id="MBW9095079.1"/>
    </source>
</evidence>
<evidence type="ECO:0000256" key="6">
    <source>
        <dbReference type="SAM" id="MobiDB-lite"/>
    </source>
</evidence>
<keyword evidence="3 5" id="KW-0547">Nucleotide-binding</keyword>
<keyword evidence="4 5" id="KW-0342">GTP-binding</keyword>
<keyword evidence="8" id="KW-1185">Reference proteome</keyword>
<gene>
    <name evidence="7" type="primary">cofC</name>
    <name evidence="5" type="synonym">fbiD</name>
    <name evidence="7" type="ORF">JNB62_15430</name>
</gene>
<dbReference type="Proteomes" id="UP001196843">
    <property type="component" value="Unassembled WGS sequence"/>
</dbReference>
<accession>A0ABS7HSR8</accession>
<dbReference type="RefSeq" id="WP_220301781.1">
    <property type="nucleotide sequence ID" value="NZ_JAEUAW010000013.1"/>
</dbReference>
<evidence type="ECO:0000256" key="1">
    <source>
        <dbReference type="ARBA" id="ARBA00022679"/>
    </source>
</evidence>
<feature type="compositionally biased region" description="Low complexity" evidence="6">
    <location>
        <begin position="13"/>
        <end position="32"/>
    </location>
</feature>
<comment type="pathway">
    <text evidence="5">Cofactor biosynthesis; coenzyme F420 biosynthesis.</text>
</comment>
<dbReference type="EMBL" id="JAEUAW010000013">
    <property type="protein sequence ID" value="MBW9095079.1"/>
    <property type="molecule type" value="Genomic_DNA"/>
</dbReference>
<sequence>MSPLFRRRDRNSSGPARAGEAEPGSASSAAASEELRSPRWVVVVPVKPSARAKSRLEVAGVARKDLARAIALDTLQAATACDVVAQVVVVTDDAALARESAMIPGLRFVPEGEAAGLDAAVAAGVAAVDPGGRMPRAALLGDLPALRPDDLGEALRAAASLPRAVVADAEGTGSTLVTAAAGQEWTSAFGDGSFARHVALGCAPLEIRDASTLRRDVDTAAQLDAARTLGLGPRTAALLAGADIAGR</sequence>
<comment type="function">
    <text evidence="5">Guanylyltransferase that catalyzes the activation of phosphoenolpyruvate (PEP) as enolpyruvoyl-2-diphospho-5'-guanosine, via the condensation of PEP with GTP. It is involved in the biosynthesis of coenzyme F420, a hydride carrier cofactor.</text>
</comment>
<proteinExistence type="inferred from homology"/>
<evidence type="ECO:0000256" key="4">
    <source>
        <dbReference type="ARBA" id="ARBA00023134"/>
    </source>
</evidence>
<dbReference type="PANTHER" id="PTHR40392:SF1">
    <property type="entry name" value="2-PHOSPHO-L-LACTATE GUANYLYLTRANSFERASE"/>
    <property type="match status" value="1"/>
</dbReference>
<dbReference type="InterPro" id="IPR002835">
    <property type="entry name" value="CofC"/>
</dbReference>
<reference evidence="7 8" key="1">
    <citation type="journal article" date="2021" name="MBio">
        <title>Poor Competitiveness of Bradyrhizobium in Pigeon Pea Root Colonization in Indian Soils.</title>
        <authorList>
            <person name="Chalasani D."/>
            <person name="Basu A."/>
            <person name="Pullabhotla S.V.S.R.N."/>
            <person name="Jorrin B."/>
            <person name="Neal A.L."/>
            <person name="Poole P.S."/>
            <person name="Podile A.R."/>
            <person name="Tkacz A."/>
        </authorList>
    </citation>
    <scope>NUCLEOTIDE SEQUENCE [LARGE SCALE GENOMIC DNA]</scope>
    <source>
        <strain evidence="7 8">HU14</strain>
    </source>
</reference>
<dbReference type="Pfam" id="PF01983">
    <property type="entry name" value="CofC"/>
    <property type="match status" value="1"/>
</dbReference>
<dbReference type="NCBIfam" id="TIGR03552">
    <property type="entry name" value="F420_cofC"/>
    <property type="match status" value="1"/>
</dbReference>
<dbReference type="GO" id="GO:0043814">
    <property type="term" value="F:phospholactate guanylyltransferase activity"/>
    <property type="evidence" value="ECO:0007669"/>
    <property type="project" value="UniProtKB-EC"/>
</dbReference>
<evidence type="ECO:0000313" key="8">
    <source>
        <dbReference type="Proteomes" id="UP001196843"/>
    </source>
</evidence>
<evidence type="ECO:0000256" key="5">
    <source>
        <dbReference type="HAMAP-Rule" id="MF_02114"/>
    </source>
</evidence>
<organism evidence="7 8">
    <name type="scientific">Microbacterium jejuense</name>
    <dbReference type="NCBI Taxonomy" id="1263637"/>
    <lineage>
        <taxon>Bacteria</taxon>
        <taxon>Bacillati</taxon>
        <taxon>Actinomycetota</taxon>
        <taxon>Actinomycetes</taxon>
        <taxon>Micrococcales</taxon>
        <taxon>Microbacteriaceae</taxon>
        <taxon>Microbacterium</taxon>
    </lineage>
</organism>
<feature type="binding site" evidence="5">
    <location>
        <position position="190"/>
    </location>
    <ligand>
        <name>phosphoenolpyruvate</name>
        <dbReference type="ChEBI" id="CHEBI:58702"/>
    </ligand>
</feature>